<sequence length="248" mass="28533">MITNASTRPPVVSEENWRTARLELLREEKKLLHLQDELAARRRQLPWIKIDKPYTFTGPAGRVTLADLFTGHSQLVIQHFMLGPGWEEGCKSCSFMMDHFNAAAVHLPARDVAFAAVSRAPIAEILPFKKRMGWNVNWVSSHDNDFNFDYHVSFTPEQMAEDQVYYNYGRREFPHEEAPGVSVFTRDAAGTIYHTYSTYGRGVEFIMGTYHILDLTPKGRDEVGLDYGMEWLRHHDRYEQSADAFATT</sequence>
<proteinExistence type="predicted"/>
<dbReference type="Pfam" id="PF05988">
    <property type="entry name" value="DUF899"/>
    <property type="match status" value="1"/>
</dbReference>
<reference evidence="1 2" key="1">
    <citation type="submission" date="2019-07" db="EMBL/GenBank/DDBJ databases">
        <title>Description of 53C-WASEF.</title>
        <authorList>
            <person name="Pitt A."/>
            <person name="Hahn M.W."/>
        </authorList>
    </citation>
    <scope>NUCLEOTIDE SEQUENCE [LARGE SCALE GENOMIC DNA]</scope>
    <source>
        <strain evidence="1 2">53C-WASEF</strain>
    </source>
</reference>
<dbReference type="EMBL" id="VMBG01000001">
    <property type="protein sequence ID" value="TSJ78050.1"/>
    <property type="molecule type" value="Genomic_DNA"/>
</dbReference>
<dbReference type="AlphaFoldDB" id="A0A556QN26"/>
<protein>
    <submittedName>
        <fullName evidence="1">DUF899 domain-containing protein</fullName>
    </submittedName>
</protein>
<dbReference type="RefSeq" id="WP_144228391.1">
    <property type="nucleotide sequence ID" value="NZ_CBCRVV010000001.1"/>
</dbReference>
<evidence type="ECO:0000313" key="1">
    <source>
        <dbReference type="EMBL" id="TSJ78050.1"/>
    </source>
</evidence>
<name>A0A556QN26_9BACT</name>
<dbReference type="Gene3D" id="3.40.30.10">
    <property type="entry name" value="Glutaredoxin"/>
    <property type="match status" value="1"/>
</dbReference>
<dbReference type="Proteomes" id="UP000315648">
    <property type="component" value="Unassembled WGS sequence"/>
</dbReference>
<organism evidence="1 2">
    <name type="scientific">Rariglobus hedericola</name>
    <dbReference type="NCBI Taxonomy" id="2597822"/>
    <lineage>
        <taxon>Bacteria</taxon>
        <taxon>Pseudomonadati</taxon>
        <taxon>Verrucomicrobiota</taxon>
        <taxon>Opitutia</taxon>
        <taxon>Opitutales</taxon>
        <taxon>Opitutaceae</taxon>
        <taxon>Rariglobus</taxon>
    </lineage>
</organism>
<keyword evidence="2" id="KW-1185">Reference proteome</keyword>
<dbReference type="InterPro" id="IPR036249">
    <property type="entry name" value="Thioredoxin-like_sf"/>
</dbReference>
<gene>
    <name evidence="1" type="ORF">FPL22_01695</name>
</gene>
<dbReference type="OrthoDB" id="574359at2"/>
<dbReference type="InterPro" id="IPR010296">
    <property type="entry name" value="DUF899_thioredox"/>
</dbReference>
<accession>A0A556QN26</accession>
<comment type="caution">
    <text evidence="1">The sequence shown here is derived from an EMBL/GenBank/DDBJ whole genome shotgun (WGS) entry which is preliminary data.</text>
</comment>
<evidence type="ECO:0000313" key="2">
    <source>
        <dbReference type="Proteomes" id="UP000315648"/>
    </source>
</evidence>
<dbReference type="SUPFAM" id="SSF52833">
    <property type="entry name" value="Thioredoxin-like"/>
    <property type="match status" value="1"/>
</dbReference>